<feature type="domain" description="D-isomer specific 2-hydroxyacid dehydrogenase catalytic" evidence="3">
    <location>
        <begin position="15"/>
        <end position="147"/>
    </location>
</feature>
<feature type="region of interest" description="Disordered" evidence="2">
    <location>
        <begin position="91"/>
        <end position="129"/>
    </location>
</feature>
<accession>A0A5D3CY83</accession>
<dbReference type="EMBL" id="SSTD01008710">
    <property type="protein sequence ID" value="TYK15129.1"/>
    <property type="molecule type" value="Genomic_DNA"/>
</dbReference>
<name>A0A5D3CY83_CUCMM</name>
<reference evidence="4 5" key="1">
    <citation type="submission" date="2019-08" db="EMBL/GenBank/DDBJ databases">
        <title>Draft genome sequences of two oriental melons (Cucumis melo L. var makuwa).</title>
        <authorList>
            <person name="Kwon S.-Y."/>
        </authorList>
    </citation>
    <scope>NUCLEOTIDE SEQUENCE [LARGE SCALE GENOMIC DNA]</scope>
    <source>
        <strain evidence="5">cv. Chang Bougi</strain>
        <tissue evidence="4">Leaf</tissue>
    </source>
</reference>
<dbReference type="PANTHER" id="PTHR10996">
    <property type="entry name" value="2-HYDROXYACID DEHYDROGENASE-RELATED"/>
    <property type="match status" value="1"/>
</dbReference>
<organism evidence="4 5">
    <name type="scientific">Cucumis melo var. makuwa</name>
    <name type="common">Oriental melon</name>
    <dbReference type="NCBI Taxonomy" id="1194695"/>
    <lineage>
        <taxon>Eukaryota</taxon>
        <taxon>Viridiplantae</taxon>
        <taxon>Streptophyta</taxon>
        <taxon>Embryophyta</taxon>
        <taxon>Tracheophyta</taxon>
        <taxon>Spermatophyta</taxon>
        <taxon>Magnoliopsida</taxon>
        <taxon>eudicotyledons</taxon>
        <taxon>Gunneridae</taxon>
        <taxon>Pentapetalae</taxon>
        <taxon>rosids</taxon>
        <taxon>fabids</taxon>
        <taxon>Cucurbitales</taxon>
        <taxon>Cucurbitaceae</taxon>
        <taxon>Benincaseae</taxon>
        <taxon>Cucumis</taxon>
    </lineage>
</organism>
<evidence type="ECO:0000313" key="4">
    <source>
        <dbReference type="EMBL" id="TYK15129.1"/>
    </source>
</evidence>
<gene>
    <name evidence="4" type="ORF">E5676_scaffold259G00640</name>
</gene>
<keyword evidence="1" id="KW-0560">Oxidoreductase</keyword>
<dbReference type="GO" id="GO:0005829">
    <property type="term" value="C:cytosol"/>
    <property type="evidence" value="ECO:0007669"/>
    <property type="project" value="TreeGrafter"/>
</dbReference>
<dbReference type="GO" id="GO:0030267">
    <property type="term" value="F:glyoxylate reductase (NADPH) activity"/>
    <property type="evidence" value="ECO:0007669"/>
    <property type="project" value="TreeGrafter"/>
</dbReference>
<evidence type="ECO:0000256" key="2">
    <source>
        <dbReference type="SAM" id="MobiDB-lite"/>
    </source>
</evidence>
<evidence type="ECO:0000259" key="3">
    <source>
        <dbReference type="Pfam" id="PF00389"/>
    </source>
</evidence>
<dbReference type="InterPro" id="IPR006139">
    <property type="entry name" value="D-isomer_2_OHA_DH_cat_dom"/>
</dbReference>
<sequence length="194" mass="21742">MGACISMSEGCVKVTFCIRLDKIDLLKCLEKGIRVINTPNVLTDDVADAAIRLANMAILKTISESDRISRTHEEEKHKELLGWRQIPQRTKRRTSGMEIDPTKNKRKNLWDGDIDPRSITEPTKNIPNFWEGTSVESSQTLNANMKHKQVMGFDPEEERGWAATAADARSFVQLTWVAKERARNGRSEGSGSGG</sequence>
<comment type="caution">
    <text evidence="4">The sequence shown here is derived from an EMBL/GenBank/DDBJ whole genome shotgun (WGS) entry which is preliminary data.</text>
</comment>
<protein>
    <submittedName>
        <fullName evidence="4">Hydroxyphenylpyruvate reductase-like</fullName>
    </submittedName>
</protein>
<dbReference type="InterPro" id="IPR050223">
    <property type="entry name" value="D-isomer_2-hydroxyacid_DH"/>
</dbReference>
<dbReference type="Pfam" id="PF00389">
    <property type="entry name" value="2-Hacid_dh"/>
    <property type="match status" value="1"/>
</dbReference>
<evidence type="ECO:0000313" key="5">
    <source>
        <dbReference type="Proteomes" id="UP000321947"/>
    </source>
</evidence>
<dbReference type="AlphaFoldDB" id="A0A5D3CY83"/>
<proteinExistence type="predicted"/>
<dbReference type="GO" id="GO:0016618">
    <property type="term" value="F:hydroxypyruvate reductase [NAD(P)H] activity"/>
    <property type="evidence" value="ECO:0007669"/>
    <property type="project" value="TreeGrafter"/>
</dbReference>
<evidence type="ECO:0000256" key="1">
    <source>
        <dbReference type="ARBA" id="ARBA00023002"/>
    </source>
</evidence>
<keyword evidence="4" id="KW-0670">Pyruvate</keyword>
<feature type="compositionally biased region" description="Basic and acidic residues" evidence="2">
    <location>
        <begin position="100"/>
        <end position="118"/>
    </location>
</feature>
<dbReference type="GO" id="GO:0051287">
    <property type="term" value="F:NAD binding"/>
    <property type="evidence" value="ECO:0007669"/>
    <property type="project" value="InterPro"/>
</dbReference>
<dbReference type="PANTHER" id="PTHR10996:SF235">
    <property type="entry name" value="GLYOXYLATE_HYDROXYPYRUVATE REDUCTASE A HPR2-LIKE"/>
    <property type="match status" value="1"/>
</dbReference>
<dbReference type="Gene3D" id="3.40.50.720">
    <property type="entry name" value="NAD(P)-binding Rossmann-like Domain"/>
    <property type="match status" value="2"/>
</dbReference>
<dbReference type="Proteomes" id="UP000321947">
    <property type="component" value="Unassembled WGS sequence"/>
</dbReference>
<dbReference type="SUPFAM" id="SSF52283">
    <property type="entry name" value="Formate/glycerate dehydrogenase catalytic domain-like"/>
    <property type="match status" value="1"/>
</dbReference>